<dbReference type="InterPro" id="IPR009057">
    <property type="entry name" value="Homeodomain-like_sf"/>
</dbReference>
<dbReference type="InterPro" id="IPR057667">
    <property type="entry name" value="HTH_SB"/>
</dbReference>
<dbReference type="InterPro" id="IPR052338">
    <property type="entry name" value="Transposase_5"/>
</dbReference>
<dbReference type="Gene3D" id="3.30.420.10">
    <property type="entry name" value="Ribonuclease H-like superfamily/Ribonuclease H"/>
    <property type="match status" value="1"/>
</dbReference>
<evidence type="ECO:0000259" key="1">
    <source>
        <dbReference type="Pfam" id="PF01498"/>
    </source>
</evidence>
<dbReference type="Pfam" id="PF25787">
    <property type="entry name" value="HTH_SB"/>
    <property type="match status" value="1"/>
</dbReference>
<dbReference type="InterPro" id="IPR002492">
    <property type="entry name" value="Transposase_Tc1-like"/>
</dbReference>
<reference evidence="4 5" key="1">
    <citation type="journal article" date="2021" name="Cell">
        <title>Tracing the genetic footprints of vertebrate landing in non-teleost ray-finned fishes.</title>
        <authorList>
            <person name="Bi X."/>
            <person name="Wang K."/>
            <person name="Yang L."/>
            <person name="Pan H."/>
            <person name="Jiang H."/>
            <person name="Wei Q."/>
            <person name="Fang M."/>
            <person name="Yu H."/>
            <person name="Zhu C."/>
            <person name="Cai Y."/>
            <person name="He Y."/>
            <person name="Gan X."/>
            <person name="Zeng H."/>
            <person name="Yu D."/>
            <person name="Zhu Y."/>
            <person name="Jiang H."/>
            <person name="Qiu Q."/>
            <person name="Yang H."/>
            <person name="Zhang Y.E."/>
            <person name="Wang W."/>
            <person name="Zhu M."/>
            <person name="He S."/>
            <person name="Zhang G."/>
        </authorList>
    </citation>
    <scope>NUCLEOTIDE SEQUENCE [LARGE SCALE GENOMIC DNA]</scope>
    <source>
        <strain evidence="4">Bchr_013</strain>
    </source>
</reference>
<feature type="non-terminal residue" evidence="4">
    <location>
        <position position="352"/>
    </location>
</feature>
<protein>
    <submittedName>
        <fullName evidence="4">TC1A transposase</fullName>
    </submittedName>
</protein>
<dbReference type="Proteomes" id="UP000886611">
    <property type="component" value="Unassembled WGS sequence"/>
</dbReference>
<dbReference type="EMBL" id="JAATIS010001721">
    <property type="protein sequence ID" value="KAG2465861.1"/>
    <property type="molecule type" value="Genomic_DNA"/>
</dbReference>
<evidence type="ECO:0000259" key="2">
    <source>
        <dbReference type="Pfam" id="PF13358"/>
    </source>
</evidence>
<dbReference type="InterPro" id="IPR038717">
    <property type="entry name" value="Tc1-like_DDE_dom"/>
</dbReference>
<keyword evidence="5" id="KW-1185">Reference proteome</keyword>
<comment type="caution">
    <text evidence="4">The sequence shown here is derived from an EMBL/GenBank/DDBJ whole genome shotgun (WGS) entry which is preliminary data.</text>
</comment>
<organism evidence="4 5">
    <name type="scientific">Polypterus senegalus</name>
    <name type="common">Senegal bichir</name>
    <dbReference type="NCBI Taxonomy" id="55291"/>
    <lineage>
        <taxon>Eukaryota</taxon>
        <taxon>Metazoa</taxon>
        <taxon>Chordata</taxon>
        <taxon>Craniata</taxon>
        <taxon>Vertebrata</taxon>
        <taxon>Euteleostomi</taxon>
        <taxon>Actinopterygii</taxon>
        <taxon>Polypteriformes</taxon>
        <taxon>Polypteridae</taxon>
        <taxon>Polypterus</taxon>
    </lineage>
</organism>
<evidence type="ECO:0000313" key="5">
    <source>
        <dbReference type="Proteomes" id="UP000886611"/>
    </source>
</evidence>
<accession>A0A8X7XCW7</accession>
<feature type="domain" description="Tc1-like transposase DDE" evidence="2">
    <location>
        <begin position="148"/>
        <end position="289"/>
    </location>
</feature>
<dbReference type="InterPro" id="IPR036397">
    <property type="entry name" value="RNaseH_sf"/>
</dbReference>
<dbReference type="Gene3D" id="1.10.10.10">
    <property type="entry name" value="Winged helix-like DNA-binding domain superfamily/Winged helix DNA-binding domain"/>
    <property type="match status" value="1"/>
</dbReference>
<dbReference type="GO" id="GO:0006313">
    <property type="term" value="P:DNA transposition"/>
    <property type="evidence" value="ECO:0007669"/>
    <property type="project" value="InterPro"/>
</dbReference>
<dbReference type="GO" id="GO:0003677">
    <property type="term" value="F:DNA binding"/>
    <property type="evidence" value="ECO:0007669"/>
    <property type="project" value="InterPro"/>
</dbReference>
<dbReference type="InterPro" id="IPR036388">
    <property type="entry name" value="WH-like_DNA-bd_sf"/>
</dbReference>
<feature type="non-terminal residue" evidence="4">
    <location>
        <position position="1"/>
    </location>
</feature>
<dbReference type="SUPFAM" id="SSF46689">
    <property type="entry name" value="Homeodomain-like"/>
    <property type="match status" value="1"/>
</dbReference>
<sequence>MKSKELSVDLRDRIVSRHKFGEGYRKISTALKVPMSTVASMIRKWKKFETTRTLPRADRPSKLSDQGRRALVREVTKNPMVTLSELRRSSVERGESSRRTTISAAIHQSGLYGGVARRKPLLSKRHMAARLEFAKRHLKDSQTMRNKILWSDETKIELFGVNARYHVWRKPGTAHHQANTIPTLKHGDGSIMLWGCFSAEGTGRLVRRKRKKTAAMYRDILDENLLQSALDLRLGRRFIFQQDNDPKHTAKISKEWLQDNSVNVLEWLSQSPDLNLIEHLWRDLKMAVVEDEYSLLFVHTVHRRFPSNLMELERCCKEEWEKLAKDRCAKLVASYSKRLEAVIAAKGASTKY</sequence>
<evidence type="ECO:0000313" key="4">
    <source>
        <dbReference type="EMBL" id="KAG2465861.1"/>
    </source>
</evidence>
<dbReference type="GO" id="GO:0015074">
    <property type="term" value="P:DNA integration"/>
    <property type="evidence" value="ECO:0007669"/>
    <property type="project" value="InterPro"/>
</dbReference>
<dbReference type="Pfam" id="PF01498">
    <property type="entry name" value="HTH_Tnp_Tc3_2"/>
    <property type="match status" value="1"/>
</dbReference>
<dbReference type="AlphaFoldDB" id="A0A8X7XCW7"/>
<dbReference type="PANTHER" id="PTHR23022">
    <property type="entry name" value="TRANSPOSABLE ELEMENT-RELATED"/>
    <property type="match status" value="1"/>
</dbReference>
<name>A0A8X7XCW7_POLSE</name>
<dbReference type="Pfam" id="PF13358">
    <property type="entry name" value="DDE_3"/>
    <property type="match status" value="1"/>
</dbReference>
<evidence type="ECO:0000259" key="3">
    <source>
        <dbReference type="Pfam" id="PF25787"/>
    </source>
</evidence>
<dbReference type="PANTHER" id="PTHR23022:SF135">
    <property type="entry name" value="SI:DKEY-77F5.3"/>
    <property type="match status" value="1"/>
</dbReference>
<gene>
    <name evidence="4" type="primary">Tc1a_38</name>
    <name evidence="4" type="ORF">GTO96_0016668</name>
</gene>
<proteinExistence type="predicted"/>
<feature type="domain" description="Sleeping Beauty transposase HTH" evidence="3">
    <location>
        <begin position="1"/>
        <end position="52"/>
    </location>
</feature>
<feature type="domain" description="Transposase Tc1-like" evidence="1">
    <location>
        <begin position="68"/>
        <end position="139"/>
    </location>
</feature>